<reference evidence="18 19" key="1">
    <citation type="submission" date="2020-02" db="EMBL/GenBank/DDBJ databases">
        <title>Whole-genome analyses of novel actinobacteria.</title>
        <authorList>
            <person name="Sahin N."/>
            <person name="Gencbay T."/>
        </authorList>
    </citation>
    <scope>NUCLEOTIDE SEQUENCE [LARGE SCALE GENOMIC DNA]</scope>
    <source>
        <strain evidence="18 19">HC44</strain>
    </source>
</reference>
<dbReference type="Gene3D" id="3.30.565.10">
    <property type="entry name" value="Histidine kinase-like ATPase, C-terminal domain"/>
    <property type="match status" value="1"/>
</dbReference>
<evidence type="ECO:0000256" key="1">
    <source>
        <dbReference type="ARBA" id="ARBA00004651"/>
    </source>
</evidence>
<evidence type="ECO:0000256" key="3">
    <source>
        <dbReference type="ARBA" id="ARBA00022553"/>
    </source>
</evidence>
<dbReference type="EMBL" id="JAAKZY010000043">
    <property type="protein sequence ID" value="NGO09065.1"/>
    <property type="molecule type" value="Genomic_DNA"/>
</dbReference>
<dbReference type="SMART" id="SM00065">
    <property type="entry name" value="GAF"/>
    <property type="match status" value="1"/>
</dbReference>
<dbReference type="InterPro" id="IPR029151">
    <property type="entry name" value="Sensor-like_sf"/>
</dbReference>
<feature type="compositionally biased region" description="Basic residues" evidence="13">
    <location>
        <begin position="20"/>
        <end position="38"/>
    </location>
</feature>
<evidence type="ECO:0000256" key="12">
    <source>
        <dbReference type="ARBA" id="ARBA00023136"/>
    </source>
</evidence>
<dbReference type="Gene3D" id="3.30.450.20">
    <property type="entry name" value="PAS domain"/>
    <property type="match status" value="2"/>
</dbReference>
<keyword evidence="3" id="KW-0597">Phosphoprotein</keyword>
<dbReference type="SUPFAM" id="SSF55781">
    <property type="entry name" value="GAF domain-like"/>
    <property type="match status" value="1"/>
</dbReference>
<dbReference type="FunFam" id="3.30.450.40:FF:000035">
    <property type="entry name" value="PAS sensor protein"/>
    <property type="match status" value="1"/>
</dbReference>
<evidence type="ECO:0000259" key="15">
    <source>
        <dbReference type="SMART" id="SM00065"/>
    </source>
</evidence>
<dbReference type="GO" id="GO:0005886">
    <property type="term" value="C:plasma membrane"/>
    <property type="evidence" value="ECO:0007669"/>
    <property type="project" value="UniProtKB-SubCell"/>
</dbReference>
<dbReference type="SUPFAM" id="SSF81606">
    <property type="entry name" value="PP2C-like"/>
    <property type="match status" value="1"/>
</dbReference>
<dbReference type="Gene3D" id="3.30.450.40">
    <property type="match status" value="1"/>
</dbReference>
<feature type="domain" description="PPM-type phosphatase" evidence="17">
    <location>
        <begin position="590"/>
        <end position="809"/>
    </location>
</feature>
<dbReference type="PANTHER" id="PTHR43156:SF2">
    <property type="entry name" value="STAGE II SPORULATION PROTEIN E"/>
    <property type="match status" value="1"/>
</dbReference>
<dbReference type="Gene3D" id="3.60.40.10">
    <property type="entry name" value="PPM-type phosphatase domain"/>
    <property type="match status" value="1"/>
</dbReference>
<evidence type="ECO:0000256" key="11">
    <source>
        <dbReference type="ARBA" id="ARBA00023012"/>
    </source>
</evidence>
<evidence type="ECO:0000259" key="16">
    <source>
        <dbReference type="SMART" id="SM00091"/>
    </source>
</evidence>
<dbReference type="SUPFAM" id="SSF55874">
    <property type="entry name" value="ATPase domain of HSP90 chaperone/DNA topoisomerase II/histidine kinase"/>
    <property type="match status" value="1"/>
</dbReference>
<keyword evidence="4" id="KW-0808">Transferase</keyword>
<dbReference type="FunFam" id="3.30.565.10:FF:000028">
    <property type="entry name" value="PAS sensor protein"/>
    <property type="match status" value="1"/>
</dbReference>
<dbReference type="AlphaFoldDB" id="A0A6G4V570"/>
<gene>
    <name evidence="18" type="ORF">G5C60_16035</name>
</gene>
<dbReference type="GO" id="GO:0016791">
    <property type="term" value="F:phosphatase activity"/>
    <property type="evidence" value="ECO:0007669"/>
    <property type="project" value="TreeGrafter"/>
</dbReference>
<evidence type="ECO:0000256" key="7">
    <source>
        <dbReference type="ARBA" id="ARBA00022777"/>
    </source>
</evidence>
<evidence type="ECO:0000313" key="18">
    <source>
        <dbReference type="EMBL" id="NGO09065.1"/>
    </source>
</evidence>
<dbReference type="InterPro" id="IPR003594">
    <property type="entry name" value="HATPase_dom"/>
</dbReference>
<dbReference type="SMART" id="SM00331">
    <property type="entry name" value="PP2C_SIG"/>
    <property type="match status" value="1"/>
</dbReference>
<dbReference type="GO" id="GO:0000160">
    <property type="term" value="P:phosphorelay signal transduction system"/>
    <property type="evidence" value="ECO:0007669"/>
    <property type="project" value="UniProtKB-KW"/>
</dbReference>
<protein>
    <submittedName>
        <fullName evidence="18">SpoIIE family protein phosphatase</fullName>
    </submittedName>
</protein>
<dbReference type="Pfam" id="PF07228">
    <property type="entry name" value="SpoIIE"/>
    <property type="match status" value="1"/>
</dbReference>
<feature type="domain" description="PAS" evidence="16">
    <location>
        <begin position="275"/>
        <end position="340"/>
    </location>
</feature>
<keyword evidence="11" id="KW-0902">Two-component regulatory system</keyword>
<organism evidence="18 19">
    <name type="scientific">Streptomyces scabichelini</name>
    <dbReference type="NCBI Taxonomy" id="2711217"/>
    <lineage>
        <taxon>Bacteria</taxon>
        <taxon>Bacillati</taxon>
        <taxon>Actinomycetota</taxon>
        <taxon>Actinomycetes</taxon>
        <taxon>Kitasatosporales</taxon>
        <taxon>Streptomycetaceae</taxon>
        <taxon>Streptomyces</taxon>
    </lineage>
</organism>
<dbReference type="GO" id="GO:0016301">
    <property type="term" value="F:kinase activity"/>
    <property type="evidence" value="ECO:0007669"/>
    <property type="project" value="UniProtKB-KW"/>
</dbReference>
<evidence type="ECO:0000256" key="4">
    <source>
        <dbReference type="ARBA" id="ARBA00022679"/>
    </source>
</evidence>
<feature type="domain" description="GAF" evidence="15">
    <location>
        <begin position="405"/>
        <end position="572"/>
    </location>
</feature>
<dbReference type="SMART" id="SM00091">
    <property type="entry name" value="PAS"/>
    <property type="match status" value="1"/>
</dbReference>
<keyword evidence="7" id="KW-0418">Kinase</keyword>
<dbReference type="InterPro" id="IPR001932">
    <property type="entry name" value="PPM-type_phosphatase-like_dom"/>
</dbReference>
<dbReference type="InterPro" id="IPR035965">
    <property type="entry name" value="PAS-like_dom_sf"/>
</dbReference>
<keyword evidence="8" id="KW-0378">Hydrolase</keyword>
<dbReference type="GO" id="GO:0005524">
    <property type="term" value="F:ATP binding"/>
    <property type="evidence" value="ECO:0007669"/>
    <property type="project" value="UniProtKB-KW"/>
</dbReference>
<dbReference type="RefSeq" id="WP_165259656.1">
    <property type="nucleotide sequence ID" value="NZ_JAAKZY010000043.1"/>
</dbReference>
<dbReference type="Pfam" id="PF01590">
    <property type="entry name" value="GAF"/>
    <property type="match status" value="1"/>
</dbReference>
<keyword evidence="5 14" id="KW-0812">Transmembrane</keyword>
<dbReference type="SUPFAM" id="SSF55785">
    <property type="entry name" value="PYP-like sensor domain (PAS domain)"/>
    <property type="match status" value="1"/>
</dbReference>
<evidence type="ECO:0000256" key="14">
    <source>
        <dbReference type="SAM" id="Phobius"/>
    </source>
</evidence>
<proteinExistence type="predicted"/>
<dbReference type="PANTHER" id="PTHR43156">
    <property type="entry name" value="STAGE II SPORULATION PROTEIN E-RELATED"/>
    <property type="match status" value="1"/>
</dbReference>
<comment type="subcellular location">
    <subcellularLocation>
        <location evidence="1">Cell membrane</location>
        <topology evidence="1">Multi-pass membrane protein</topology>
    </subcellularLocation>
</comment>
<sequence>MVRFLGRSWAQSTSFANGLRARRRRAGARRSHRRRARQAPHGPVGGQVAHADGSRRRPAAGFRSTLSGRSVAAQVFLLQVVVVLMLVVAAVAALVLQVRHDSTQEARNRSLAVAETFANAPGTREALRGSDPSAVLQPRAEAAREQSKVDFIVVMNTDGTRYTHPKPDRIGKKFVGNTEPALAGRSITEEIEGTIGPLVQAVVPVKAPDGSVVGLVSAGITTANVGGVADRQLPILLSAAAAGLALATAGTALVSRRLLRQTRGLGPYEMTRMYEHHDAVLHAVREGVIILSGSGRLLLANDEAQQLLGLPADAEGRHVLELGLDADTAGLLASGRVATDEVHLVGDRLLAINQRPTDRQGGPPGSVATLRDSTELRALSGRAETARERLKLLYDAGVGIGTGLDVTRTAGELAEVAVPRFADFATVDLADAVLNGEEPTTVNTVTDLRRTAFSGIRKDAPLYPVGERIRFVPSSPQARSLSTGQAVVEPNLKNAPGWLAQDLGRAEQVVAYGIHSLITVPLRAGGLVLGVANFWRSQKPEPFDAEELALAEELVARAAISIDNARRYTREHTMAVTLQRSLLPRNLPEQNALDVAYRYLPAQSGVGGDWFDVLPLPGARVALVVGDVVGHGLHAAATMGRLRTAVHNFSALDLPPHELLGLLDELVGRIDQDEAEDSGAAITGATCLYAIYDPVSQRCSVARAGHPQPALVRPDGSVEFPEVPAGLPLGLGGLPFETADLELAEGSRLVLYTDGLVEERERDIDVGLELLRTTLAGADRSPEDTCRAVLDAMLPARQSDDIALIVARTRALGADRIADWQVPSDPAAVADVRASVTRQLAEWGLDDMAFTTELILSELVTNAIRYSSGPVRVRMLRDRSLICEVFDSSSTSPHLRYAATTDEGGRGLFLVAQLAERWGTRYTPTGKIIWAEQPLS</sequence>
<keyword evidence="2" id="KW-1003">Cell membrane</keyword>
<dbReference type="Pfam" id="PF17203">
    <property type="entry name" value="sCache_3_2"/>
    <property type="match status" value="1"/>
</dbReference>
<dbReference type="InterPro" id="IPR052016">
    <property type="entry name" value="Bact_Sigma-Reg"/>
</dbReference>
<dbReference type="CDD" id="cd16936">
    <property type="entry name" value="HATPase_RsbW-like"/>
    <property type="match status" value="1"/>
</dbReference>
<name>A0A6G4V570_9ACTN</name>
<comment type="caution">
    <text evidence="18">The sequence shown here is derived from an EMBL/GenBank/DDBJ whole genome shotgun (WGS) entry which is preliminary data.</text>
</comment>
<dbReference type="CDD" id="cd00130">
    <property type="entry name" value="PAS"/>
    <property type="match status" value="1"/>
</dbReference>
<keyword evidence="19" id="KW-1185">Reference proteome</keyword>
<dbReference type="Proteomes" id="UP000472335">
    <property type="component" value="Unassembled WGS sequence"/>
</dbReference>
<feature type="region of interest" description="Disordered" evidence="13">
    <location>
        <begin position="16"/>
        <end position="61"/>
    </location>
</feature>
<keyword evidence="6" id="KW-0547">Nucleotide-binding</keyword>
<dbReference type="Pfam" id="PF13581">
    <property type="entry name" value="HATPase_c_2"/>
    <property type="match status" value="1"/>
</dbReference>
<accession>A0A6G4V570</accession>
<dbReference type="SUPFAM" id="SSF103190">
    <property type="entry name" value="Sensory domain-like"/>
    <property type="match status" value="1"/>
</dbReference>
<dbReference type="InterPro" id="IPR036457">
    <property type="entry name" value="PPM-type-like_dom_sf"/>
</dbReference>
<dbReference type="InterPro" id="IPR029016">
    <property type="entry name" value="GAF-like_dom_sf"/>
</dbReference>
<dbReference type="InterPro" id="IPR036890">
    <property type="entry name" value="HATPase_C_sf"/>
</dbReference>
<evidence type="ECO:0000256" key="6">
    <source>
        <dbReference type="ARBA" id="ARBA00022741"/>
    </source>
</evidence>
<keyword evidence="12 14" id="KW-0472">Membrane</keyword>
<keyword evidence="10 14" id="KW-1133">Transmembrane helix</keyword>
<dbReference type="InterPro" id="IPR000014">
    <property type="entry name" value="PAS"/>
</dbReference>
<feature type="transmembrane region" description="Helical" evidence="14">
    <location>
        <begin position="71"/>
        <end position="96"/>
    </location>
</feature>
<evidence type="ECO:0000313" key="19">
    <source>
        <dbReference type="Proteomes" id="UP000472335"/>
    </source>
</evidence>
<evidence type="ECO:0000256" key="9">
    <source>
        <dbReference type="ARBA" id="ARBA00022840"/>
    </source>
</evidence>
<dbReference type="InterPro" id="IPR033463">
    <property type="entry name" value="sCache_3"/>
</dbReference>
<evidence type="ECO:0000256" key="8">
    <source>
        <dbReference type="ARBA" id="ARBA00022801"/>
    </source>
</evidence>
<evidence type="ECO:0000256" key="10">
    <source>
        <dbReference type="ARBA" id="ARBA00022989"/>
    </source>
</evidence>
<dbReference type="FunFam" id="3.60.40.10:FF:000031">
    <property type="entry name" value="PAS sensor protein"/>
    <property type="match status" value="1"/>
</dbReference>
<evidence type="ECO:0000259" key="17">
    <source>
        <dbReference type="SMART" id="SM00331"/>
    </source>
</evidence>
<dbReference type="InterPro" id="IPR003018">
    <property type="entry name" value="GAF"/>
</dbReference>
<evidence type="ECO:0000256" key="13">
    <source>
        <dbReference type="SAM" id="MobiDB-lite"/>
    </source>
</evidence>
<keyword evidence="9" id="KW-0067">ATP-binding</keyword>
<evidence type="ECO:0000256" key="2">
    <source>
        <dbReference type="ARBA" id="ARBA00022475"/>
    </source>
</evidence>
<evidence type="ECO:0000256" key="5">
    <source>
        <dbReference type="ARBA" id="ARBA00022692"/>
    </source>
</evidence>